<feature type="domain" description="Siphovirus-type tail component C-terminal" evidence="2">
    <location>
        <begin position="487"/>
        <end position="548"/>
    </location>
</feature>
<dbReference type="Pfam" id="PF22768">
    <property type="entry name" value="SPP1_Dit"/>
    <property type="match status" value="1"/>
</dbReference>
<dbReference type="InterPro" id="IPR008841">
    <property type="entry name" value="Siphovirus-type_tail_N"/>
</dbReference>
<evidence type="ECO:0000313" key="3">
    <source>
        <dbReference type="EMBL" id="MBC5663885.1"/>
    </source>
</evidence>
<dbReference type="Pfam" id="PF05709">
    <property type="entry name" value="Sipho_tail"/>
    <property type="match status" value="1"/>
</dbReference>
<accession>A0ABR7ETL2</accession>
<name>A0ABR7ETL2_9FIRM</name>
<dbReference type="InterPro" id="IPR006520">
    <property type="entry name" value="Dit_BPSPP_N"/>
</dbReference>
<feature type="domain" description="Siphovirus-type tail component RIFT-related" evidence="1">
    <location>
        <begin position="55"/>
        <end position="140"/>
    </location>
</feature>
<evidence type="ECO:0000259" key="1">
    <source>
        <dbReference type="Pfam" id="PF05709"/>
    </source>
</evidence>
<dbReference type="NCBIfam" id="TIGR01633">
    <property type="entry name" value="phi3626_gp14_N"/>
    <property type="match status" value="1"/>
</dbReference>
<sequence>MYSFVDTTDFQVGRDVPSEALMINGILIEDEIPEYRTLHVSGRELLETEVTTLDSTVNDGTRYQSKRYPERTITVTFQLIAGSNARFRAAFNELNALLNVEEAQLIFMDEPDKYYIGTMESVDDIDPGKNAVTGSFSFKCSDPFKYSVKEYEVEPTDNAFVFEYGGTYRAFPKFEVDFYNDESGEENDNGRCGYVAFFDDEEHILQFGNPDELSEEQIEVVEQETNTYQVPTTKVQVNHSFKKSSAWNALKTKYKNNSGVLYGTVAQNGTMGEKHSQNSTSEGTYYLTATSYGSGSGWHGAVTTYSLSESATDFQMQYAQKMCVDSTSAGKKQKGRFQMILSDASGKIVAGVDIYKSGDGTKGKYRMIVDGKIRKEAEIDLSLHNKRFGENRAEDKKKKITAIKTAKSSCITKKGSRISFDLGGIKASFTVESVAAKSVSKITAGFFQKSTAAAMKYNGMYEMKLVKNYKKTVTETIDKIVLEWHDVQNKFNANDVLSIDCASASVKLNELDRQDLGALGNSWEEFYLMPGVNQIGFSWSEWVEEEYAPAFKLKYREVFL</sequence>
<dbReference type="EMBL" id="JACOOY010000001">
    <property type="protein sequence ID" value="MBC5663885.1"/>
    <property type="molecule type" value="Genomic_DNA"/>
</dbReference>
<dbReference type="Proteomes" id="UP000647235">
    <property type="component" value="Unassembled WGS sequence"/>
</dbReference>
<dbReference type="Gene3D" id="2.40.30.200">
    <property type="match status" value="1"/>
</dbReference>
<keyword evidence="4" id="KW-1185">Reference proteome</keyword>
<proteinExistence type="predicted"/>
<dbReference type="InterPro" id="IPR054738">
    <property type="entry name" value="Siphovirus-type_tail_C"/>
</dbReference>
<dbReference type="Gene3D" id="2.60.120.860">
    <property type="match status" value="1"/>
</dbReference>
<dbReference type="RefSeq" id="WP_117538359.1">
    <property type="nucleotide sequence ID" value="NZ_JACOOY010000001.1"/>
</dbReference>
<comment type="caution">
    <text evidence="3">The sequence shown here is derived from an EMBL/GenBank/DDBJ whole genome shotgun (WGS) entry which is preliminary data.</text>
</comment>
<gene>
    <name evidence="3" type="ORF">H8S07_01100</name>
</gene>
<evidence type="ECO:0000313" key="4">
    <source>
        <dbReference type="Proteomes" id="UP000647235"/>
    </source>
</evidence>
<reference evidence="3 4" key="1">
    <citation type="submission" date="2020-08" db="EMBL/GenBank/DDBJ databases">
        <title>Genome public.</title>
        <authorList>
            <person name="Liu C."/>
            <person name="Sun Q."/>
        </authorList>
    </citation>
    <scope>NUCLEOTIDE SEQUENCE [LARGE SCALE GENOMIC DNA]</scope>
    <source>
        <strain evidence="3 4">NSJ-36</strain>
    </source>
</reference>
<protein>
    <submittedName>
        <fullName evidence="3">Phage tail family protein</fullName>
    </submittedName>
</protein>
<evidence type="ECO:0000259" key="2">
    <source>
        <dbReference type="Pfam" id="PF22768"/>
    </source>
</evidence>
<organism evidence="3 4">
    <name type="scientific">Dorea hominis</name>
    <dbReference type="NCBI Taxonomy" id="2763040"/>
    <lineage>
        <taxon>Bacteria</taxon>
        <taxon>Bacillati</taxon>
        <taxon>Bacillota</taxon>
        <taxon>Clostridia</taxon>
        <taxon>Lachnospirales</taxon>
        <taxon>Lachnospiraceae</taxon>
        <taxon>Dorea</taxon>
    </lineage>
</organism>